<dbReference type="Gene3D" id="1.10.760.10">
    <property type="entry name" value="Cytochrome c-like domain"/>
    <property type="match status" value="1"/>
</dbReference>
<proteinExistence type="predicted"/>
<dbReference type="GO" id="GO:0009055">
    <property type="term" value="F:electron transfer activity"/>
    <property type="evidence" value="ECO:0007669"/>
    <property type="project" value="InterPro"/>
</dbReference>
<dbReference type="Proteomes" id="UP000194265">
    <property type="component" value="Chromosome"/>
</dbReference>
<dbReference type="SUPFAM" id="SSF46626">
    <property type="entry name" value="Cytochrome c"/>
    <property type="match status" value="1"/>
</dbReference>
<dbReference type="GO" id="GO:0020037">
    <property type="term" value="F:heme binding"/>
    <property type="evidence" value="ECO:0007669"/>
    <property type="project" value="InterPro"/>
</dbReference>
<name>A0A1X9SYX2_9BACT</name>
<dbReference type="STRING" id="1660074.CVIC8964_0042"/>
<dbReference type="AlphaFoldDB" id="A0A1X9SYX2"/>
<organism evidence="2 3">
    <name type="scientific">Campylobacter vicugnae</name>
    <dbReference type="NCBI Taxonomy" id="1660076"/>
    <lineage>
        <taxon>Bacteria</taxon>
        <taxon>Pseudomonadati</taxon>
        <taxon>Campylobacterota</taxon>
        <taxon>Epsilonproteobacteria</taxon>
        <taxon>Campylobacterales</taxon>
        <taxon>Campylobacteraceae</taxon>
        <taxon>Campylobacter</taxon>
    </lineage>
</organism>
<gene>
    <name evidence="2" type="ORF">CVIC8964_0042</name>
</gene>
<feature type="signal peptide" evidence="1">
    <location>
        <begin position="1"/>
        <end position="17"/>
    </location>
</feature>
<evidence type="ECO:0000313" key="3">
    <source>
        <dbReference type="Proteomes" id="UP000194265"/>
    </source>
</evidence>
<feature type="chain" id="PRO_5012530473" evidence="1">
    <location>
        <begin position="18"/>
        <end position="189"/>
    </location>
</feature>
<sequence>MKKLILAGLLVSSALNASTLYPTDVKSVYLTQDSKDVAGKLLPTNAIEVLEQSAGKIKFSLKGYVNPAAPNVIYYSNQDRIIALSFAKTKTPKYEIIKKGETGKWDEVKVIAYTTKDNLEKDLKPMLDRAKQTYQESCSICHHLHKESQYNPNQWPSLFKSMLSRTPIDKKDEWLIIQYLQKASKGDIK</sequence>
<dbReference type="OrthoDB" id="196859at2"/>
<reference evidence="2 3" key="1">
    <citation type="journal article" date="2017" name="Genome Biol. Evol.">
        <title>Comparative Genomic Analysis Identifies a Campylobacter Clade Deficient in Selenium Metabolism.</title>
        <authorList>
            <person name="Miller W.G."/>
            <person name="Yee E."/>
            <person name="Lopes B.S."/>
            <person name="Chapman M.H."/>
            <person name="Huynh S."/>
            <person name="Bono J.L."/>
            <person name="Parker C.T."/>
            <person name="Strachan N.J.C."/>
            <person name="Forbes K.J."/>
        </authorList>
    </citation>
    <scope>NUCLEOTIDE SEQUENCE [LARGE SCALE GENOMIC DNA]</scope>
    <source>
        <strain evidence="2 3">RM8964</strain>
    </source>
</reference>
<protein>
    <submittedName>
        <fullName evidence="2">Molybdopterin-containing oxidoreductase II, DMSO/TMAO/BSO reductase family, monoheme c-type cytochrome</fullName>
    </submittedName>
</protein>
<dbReference type="RefSeq" id="WP_086249207.1">
    <property type="nucleotide sequence ID" value="NZ_CP018791.1"/>
</dbReference>
<evidence type="ECO:0000313" key="2">
    <source>
        <dbReference type="EMBL" id="ARR01492.1"/>
    </source>
</evidence>
<keyword evidence="1" id="KW-0732">Signal</keyword>
<dbReference type="EMBL" id="CP018791">
    <property type="protein sequence ID" value="ARR01492.1"/>
    <property type="molecule type" value="Genomic_DNA"/>
</dbReference>
<dbReference type="InterPro" id="IPR036909">
    <property type="entry name" value="Cyt_c-like_dom_sf"/>
</dbReference>
<evidence type="ECO:0000256" key="1">
    <source>
        <dbReference type="SAM" id="SignalP"/>
    </source>
</evidence>
<accession>A0A1X9SYX2</accession>